<dbReference type="PROSITE" id="PS00092">
    <property type="entry name" value="N6_MTASE"/>
    <property type="match status" value="1"/>
</dbReference>
<keyword evidence="8" id="KW-1185">Reference proteome</keyword>
<dbReference type="KEGG" id="stur:STURON_001043"/>
<name>A0A0K1P7W2_9MOLU</name>
<dbReference type="Pfam" id="PF05175">
    <property type="entry name" value="MTS"/>
    <property type="match status" value="1"/>
</dbReference>
<dbReference type="AlphaFoldDB" id="A0A0K1P7W2"/>
<dbReference type="CDD" id="cd02440">
    <property type="entry name" value="AdoMet_MTases"/>
    <property type="match status" value="1"/>
</dbReference>
<dbReference type="InterPro" id="IPR029063">
    <property type="entry name" value="SAM-dependent_MTases_sf"/>
</dbReference>
<dbReference type="InterPro" id="IPR050320">
    <property type="entry name" value="N5-glutamine_MTase"/>
</dbReference>
<dbReference type="PANTHER" id="PTHR18895:SF74">
    <property type="entry name" value="MTRF1L RELEASE FACTOR GLUTAMINE METHYLTRANSFERASE"/>
    <property type="match status" value="1"/>
</dbReference>
<keyword evidence="2 7" id="KW-0489">Methyltransferase</keyword>
<dbReference type="EMBL" id="CP012328">
    <property type="protein sequence ID" value="AKU80289.1"/>
    <property type="molecule type" value="Genomic_DNA"/>
</dbReference>
<dbReference type="GO" id="GO:0032259">
    <property type="term" value="P:methylation"/>
    <property type="evidence" value="ECO:0007669"/>
    <property type="project" value="UniProtKB-KW"/>
</dbReference>
<dbReference type="GO" id="GO:0003676">
    <property type="term" value="F:nucleic acid binding"/>
    <property type="evidence" value="ECO:0007669"/>
    <property type="project" value="InterPro"/>
</dbReference>
<gene>
    <name evidence="7" type="primary">prmC</name>
    <name evidence="7" type="ORF">STURON_001043</name>
</gene>
<dbReference type="NCBIfam" id="TIGR03534">
    <property type="entry name" value="RF_mod_PrmC"/>
    <property type="match status" value="1"/>
</dbReference>
<dbReference type="InterPro" id="IPR004556">
    <property type="entry name" value="HemK-like"/>
</dbReference>
<dbReference type="InterPro" id="IPR007848">
    <property type="entry name" value="Small_mtfrase_dom"/>
</dbReference>
<dbReference type="PATRIC" id="fig|216946.3.peg.1079"/>
<comment type="catalytic activity">
    <reaction evidence="5">
        <text>L-glutaminyl-[peptide chain release factor] + S-adenosyl-L-methionine = N(5)-methyl-L-glutaminyl-[peptide chain release factor] + S-adenosyl-L-homocysteine + H(+)</text>
        <dbReference type="Rhea" id="RHEA:42896"/>
        <dbReference type="Rhea" id="RHEA-COMP:10271"/>
        <dbReference type="Rhea" id="RHEA-COMP:10272"/>
        <dbReference type="ChEBI" id="CHEBI:15378"/>
        <dbReference type="ChEBI" id="CHEBI:30011"/>
        <dbReference type="ChEBI" id="CHEBI:57856"/>
        <dbReference type="ChEBI" id="CHEBI:59789"/>
        <dbReference type="ChEBI" id="CHEBI:61891"/>
        <dbReference type="EC" id="2.1.1.297"/>
    </reaction>
</comment>
<keyword evidence="4" id="KW-0949">S-adenosyl-L-methionine</keyword>
<dbReference type="EC" id="2.1.1.297" evidence="1"/>
<evidence type="ECO:0000256" key="2">
    <source>
        <dbReference type="ARBA" id="ARBA00022603"/>
    </source>
</evidence>
<evidence type="ECO:0000313" key="8">
    <source>
        <dbReference type="Proteomes" id="UP000067243"/>
    </source>
</evidence>
<dbReference type="NCBIfam" id="TIGR00536">
    <property type="entry name" value="hemK_fam"/>
    <property type="match status" value="1"/>
</dbReference>
<dbReference type="InterPro" id="IPR019874">
    <property type="entry name" value="RF_methyltr_PrmC"/>
</dbReference>
<protein>
    <recommendedName>
        <fullName evidence="1">peptide chain release factor N(5)-glutamine methyltransferase</fullName>
        <ecNumber evidence="1">2.1.1.297</ecNumber>
    </recommendedName>
</protein>
<dbReference type="STRING" id="216946.STURO_v1c10390"/>
<dbReference type="GO" id="GO:0102559">
    <property type="term" value="F:peptide chain release factor N(5)-glutamine methyltransferase activity"/>
    <property type="evidence" value="ECO:0007669"/>
    <property type="project" value="UniProtKB-EC"/>
</dbReference>
<keyword evidence="3 7" id="KW-0808">Transferase</keyword>
<proteinExistence type="predicted"/>
<dbReference type="RefSeq" id="WP_082236214.1">
    <property type="nucleotide sequence ID" value="NZ_CP012328.1"/>
</dbReference>
<evidence type="ECO:0000313" key="7">
    <source>
        <dbReference type="EMBL" id="AKU80289.1"/>
    </source>
</evidence>
<evidence type="ECO:0000259" key="6">
    <source>
        <dbReference type="Pfam" id="PF05175"/>
    </source>
</evidence>
<dbReference type="OrthoDB" id="9800643at2"/>
<organism evidence="7 8">
    <name type="scientific">Spiroplasma turonicum</name>
    <dbReference type="NCBI Taxonomy" id="216946"/>
    <lineage>
        <taxon>Bacteria</taxon>
        <taxon>Bacillati</taxon>
        <taxon>Mycoplasmatota</taxon>
        <taxon>Mollicutes</taxon>
        <taxon>Entomoplasmatales</taxon>
        <taxon>Spiroplasmataceae</taxon>
        <taxon>Spiroplasma</taxon>
    </lineage>
</organism>
<evidence type="ECO:0000256" key="4">
    <source>
        <dbReference type="ARBA" id="ARBA00022691"/>
    </source>
</evidence>
<dbReference type="PANTHER" id="PTHR18895">
    <property type="entry name" value="HEMK METHYLTRANSFERASE"/>
    <property type="match status" value="1"/>
</dbReference>
<feature type="domain" description="Methyltransferase small" evidence="6">
    <location>
        <begin position="87"/>
        <end position="188"/>
    </location>
</feature>
<dbReference type="Proteomes" id="UP000067243">
    <property type="component" value="Chromosome"/>
</dbReference>
<evidence type="ECO:0000256" key="3">
    <source>
        <dbReference type="ARBA" id="ARBA00022679"/>
    </source>
</evidence>
<evidence type="ECO:0000256" key="5">
    <source>
        <dbReference type="ARBA" id="ARBA00048391"/>
    </source>
</evidence>
<reference evidence="7 8" key="1">
    <citation type="journal article" date="2015" name="Genome Announc.">
        <title>Complete Genome Sequence of Spiroplasma turonicum Strain Tab4cT, a Parasite of a Horse Fly, Haematopota sp. (Diptera: Tabanidae).</title>
        <authorList>
            <person name="Davis R.E."/>
            <person name="Shao J."/>
            <person name="Zhao Y."/>
            <person name="Gasparich G.E."/>
            <person name="Gaynor B.J."/>
            <person name="Donofrio N."/>
        </authorList>
    </citation>
    <scope>NUCLEOTIDE SEQUENCE [LARGE SCALE GENOMIC DNA]</scope>
    <source>
        <strain evidence="7 8">Tab4c</strain>
    </source>
</reference>
<accession>A0A0K1P7W2</accession>
<dbReference type="SUPFAM" id="SSF53335">
    <property type="entry name" value="S-adenosyl-L-methionine-dependent methyltransferases"/>
    <property type="match status" value="1"/>
</dbReference>
<dbReference type="InterPro" id="IPR002052">
    <property type="entry name" value="DNA_methylase_N6_adenine_CS"/>
</dbReference>
<dbReference type="Gene3D" id="3.40.50.150">
    <property type="entry name" value="Vaccinia Virus protein VP39"/>
    <property type="match status" value="1"/>
</dbReference>
<evidence type="ECO:0000256" key="1">
    <source>
        <dbReference type="ARBA" id="ARBA00012771"/>
    </source>
</evidence>
<sequence>MKIIKEVVEFYSKDFDKKQIKNIIKHVLYKDVFFDDDIVTKNEIKEIRKIFKKLKKGQLLEYITNRKFFYKNNFIVNKNTLIPRPETELLVEEVLQYNLQNKNVFDICCGTGCIGLSIYLENNNINLFMSDISKKALNVTKKNIKLLNAKAKVYKSNFINFIFEKNLKPDFIIINPPYIDKRDKNLDILVKKNEPKTALFAKDNGLFFYKVLYNNLEKLFNLNKDLIILCEFGFEQKQKLEGIFNLKRVKYKIEFKKDYSNLWRYFILKKV</sequence>